<dbReference type="AlphaFoldDB" id="A0AA36F6U5"/>
<feature type="compositionally biased region" description="Polar residues" evidence="2">
    <location>
        <begin position="152"/>
        <end position="167"/>
    </location>
</feature>
<feature type="compositionally biased region" description="Low complexity" evidence="2">
    <location>
        <begin position="541"/>
        <end position="552"/>
    </location>
</feature>
<evidence type="ECO:0000313" key="5">
    <source>
        <dbReference type="Proteomes" id="UP001162480"/>
    </source>
</evidence>
<protein>
    <submittedName>
        <fullName evidence="4">Carboxyl-terminal PDZ ligand of neuronal nitric oxide synthase protein-like isoform X2</fullName>
    </submittedName>
</protein>
<dbReference type="GO" id="GO:0050998">
    <property type="term" value="F:nitric-oxide synthase binding"/>
    <property type="evidence" value="ECO:0007669"/>
    <property type="project" value="TreeGrafter"/>
</dbReference>
<evidence type="ECO:0000313" key="4">
    <source>
        <dbReference type="EMBL" id="CAI9726499.1"/>
    </source>
</evidence>
<sequence>MSTTNNSETYEFDAEYIGTLDVPRPSSRVEIVAAMRRIRYEFKAKAIKKKKVSITVSVDGVKVILRKKKKKTQWAWDETRLMVMHHPIYRIFYVSHDSQDLKIWSYIARDGPTNVFKCNVFKAYKKSQAMRIVRTIGQAFEVCHKLSVVQSPLNGGTPDDGNSTISVDDNEKSLSKRIEELESNSNSTSTDMDKKEIEEILAYANDTDEPEIQEILNGTHKLKRTAKKQVDSQELKLSNRDEKKLSRECLKDDKILPPRELTLTKGTHAPPIGKQSNAAVTVGGSSSSLVVGGGNVVSGGSIGGSIGGSSSCISGSGVGGSSGGGGVSGRVSNVGVSLAGKTLTTGGTTIVSPISSPVLLGDYGHLEAHMPLSRHHQVQLLRQQLEQQQQQTQVAIAQVHLLKDQLAAETAARIEAQARSHQLLLHNRDLLDHVAQLISRMQDLEMKAGGFTASSEQLYQTTLQIPVLPDPTTPQSGPVYLPDFRDVDSTYLNSIPETALFENTKTEQDTDSPDSGHREMSSDSLSCNLTSGLDSKNRSLTTTTPTTTATRTTTTTITVTAIINENLNSDNAASGGGARRPLRGNGYG</sequence>
<evidence type="ECO:0000259" key="3">
    <source>
        <dbReference type="PROSITE" id="PS01179"/>
    </source>
</evidence>
<keyword evidence="5" id="KW-1185">Reference proteome</keyword>
<accession>A0AA36F6U5</accession>
<dbReference type="Pfam" id="PF00640">
    <property type="entry name" value="PID"/>
    <property type="match status" value="1"/>
</dbReference>
<dbReference type="Gene3D" id="2.30.29.30">
    <property type="entry name" value="Pleckstrin-homology domain (PH domain)/Phosphotyrosine-binding domain (PTB)"/>
    <property type="match status" value="1"/>
</dbReference>
<organism evidence="4 5">
    <name type="scientific">Octopus vulgaris</name>
    <name type="common">Common octopus</name>
    <dbReference type="NCBI Taxonomy" id="6645"/>
    <lineage>
        <taxon>Eukaryota</taxon>
        <taxon>Metazoa</taxon>
        <taxon>Spiralia</taxon>
        <taxon>Lophotrochozoa</taxon>
        <taxon>Mollusca</taxon>
        <taxon>Cephalopoda</taxon>
        <taxon>Coleoidea</taxon>
        <taxon>Octopodiformes</taxon>
        <taxon>Octopoda</taxon>
        <taxon>Incirrata</taxon>
        <taxon>Octopodidae</taxon>
        <taxon>Octopus</taxon>
    </lineage>
</organism>
<dbReference type="PANTHER" id="PTHR11232:SF17">
    <property type="entry name" value="CAPON-LIKE PROTEIN"/>
    <property type="match status" value="1"/>
</dbReference>
<dbReference type="EMBL" id="OX597821">
    <property type="protein sequence ID" value="CAI9726499.1"/>
    <property type="molecule type" value="Genomic_DNA"/>
</dbReference>
<feature type="region of interest" description="Disordered" evidence="2">
    <location>
        <begin position="498"/>
        <end position="552"/>
    </location>
</feature>
<evidence type="ECO:0000256" key="1">
    <source>
        <dbReference type="ARBA" id="ARBA00023054"/>
    </source>
</evidence>
<name>A0AA36F6U5_OCTVU</name>
<dbReference type="InterPro" id="IPR011993">
    <property type="entry name" value="PH-like_dom_sf"/>
</dbReference>
<dbReference type="SUPFAM" id="SSF50729">
    <property type="entry name" value="PH domain-like"/>
    <property type="match status" value="1"/>
</dbReference>
<proteinExistence type="predicted"/>
<feature type="domain" description="PID" evidence="3">
    <location>
        <begin position="11"/>
        <end position="145"/>
    </location>
</feature>
<dbReference type="FunFam" id="2.30.29.30:FF:000124">
    <property type="entry name" value="carboxyl-terminal PDZ ligand of neuronal nitric oxide synthase protein-like"/>
    <property type="match status" value="1"/>
</dbReference>
<dbReference type="InterPro" id="IPR006020">
    <property type="entry name" value="PTB/PI_dom"/>
</dbReference>
<dbReference type="Proteomes" id="UP001162480">
    <property type="component" value="Chromosome 8"/>
</dbReference>
<reference evidence="4" key="1">
    <citation type="submission" date="2023-08" db="EMBL/GenBank/DDBJ databases">
        <authorList>
            <person name="Alioto T."/>
            <person name="Alioto T."/>
            <person name="Gomez Garrido J."/>
        </authorList>
    </citation>
    <scope>NUCLEOTIDE SEQUENCE</scope>
</reference>
<dbReference type="PROSITE" id="PS01179">
    <property type="entry name" value="PID"/>
    <property type="match status" value="1"/>
</dbReference>
<dbReference type="InterPro" id="IPR051133">
    <property type="entry name" value="Adapter_Engulfment-Domain"/>
</dbReference>
<dbReference type="PANTHER" id="PTHR11232">
    <property type="entry name" value="PHOSPHOTYROSINE INTERACTION DOMAIN-CONTAINING FAMILY MEMBER"/>
    <property type="match status" value="1"/>
</dbReference>
<evidence type="ECO:0000256" key="2">
    <source>
        <dbReference type="SAM" id="MobiDB-lite"/>
    </source>
</evidence>
<keyword evidence="1" id="KW-0175">Coiled coil</keyword>
<feature type="region of interest" description="Disordered" evidence="2">
    <location>
        <begin position="568"/>
        <end position="588"/>
    </location>
</feature>
<feature type="compositionally biased region" description="Polar residues" evidence="2">
    <location>
        <begin position="522"/>
        <end position="540"/>
    </location>
</feature>
<feature type="compositionally biased region" description="Basic and acidic residues" evidence="2">
    <location>
        <begin position="504"/>
        <end position="521"/>
    </location>
</feature>
<dbReference type="SMART" id="SM00462">
    <property type="entry name" value="PTB"/>
    <property type="match status" value="1"/>
</dbReference>
<gene>
    <name evidence="4" type="ORF">OCTVUL_1B012081</name>
</gene>
<feature type="region of interest" description="Disordered" evidence="2">
    <location>
        <begin position="152"/>
        <end position="173"/>
    </location>
</feature>